<proteinExistence type="predicted"/>
<name>A0ACC1K708_9FUNG</name>
<accession>A0ACC1K708</accession>
<dbReference type="Proteomes" id="UP001140234">
    <property type="component" value="Unassembled WGS sequence"/>
</dbReference>
<reference evidence="1" key="1">
    <citation type="submission" date="2022-07" db="EMBL/GenBank/DDBJ databases">
        <title>Phylogenomic reconstructions and comparative analyses of Kickxellomycotina fungi.</title>
        <authorList>
            <person name="Reynolds N.K."/>
            <person name="Stajich J.E."/>
            <person name="Barry K."/>
            <person name="Grigoriev I.V."/>
            <person name="Crous P."/>
            <person name="Smith M.E."/>
        </authorList>
    </citation>
    <scope>NUCLEOTIDE SEQUENCE</scope>
    <source>
        <strain evidence="1">CBS 109366</strain>
    </source>
</reference>
<keyword evidence="2" id="KW-1185">Reference proteome</keyword>
<evidence type="ECO:0000313" key="1">
    <source>
        <dbReference type="EMBL" id="KAJ2774301.1"/>
    </source>
</evidence>
<evidence type="ECO:0000313" key="2">
    <source>
        <dbReference type="Proteomes" id="UP001140234"/>
    </source>
</evidence>
<dbReference type="EMBL" id="JANBUJ010000113">
    <property type="protein sequence ID" value="KAJ2774301.1"/>
    <property type="molecule type" value="Genomic_DNA"/>
</dbReference>
<gene>
    <name evidence="1" type="primary">MON2</name>
    <name evidence="1" type="ORF">IWQ57_000888</name>
</gene>
<protein>
    <submittedName>
        <fullName evidence="1">Endocytosis and vacuole integrity protein</fullName>
    </submittedName>
</protein>
<comment type="caution">
    <text evidence="1">The sequence shown here is derived from an EMBL/GenBank/DDBJ whole genome shotgun (WGS) entry which is preliminary data.</text>
</comment>
<organism evidence="1 2">
    <name type="scientific">Coemansia nantahalensis</name>
    <dbReference type="NCBI Taxonomy" id="2789366"/>
    <lineage>
        <taxon>Eukaryota</taxon>
        <taxon>Fungi</taxon>
        <taxon>Fungi incertae sedis</taxon>
        <taxon>Zoopagomycota</taxon>
        <taxon>Kickxellomycotina</taxon>
        <taxon>Kickxellomycetes</taxon>
        <taxon>Kickxellales</taxon>
        <taxon>Kickxellaceae</taxon>
        <taxon>Coemansia</taxon>
    </lineage>
</organism>
<sequence length="1775" mass="184144">MATNIGTLLLGELQALSTEARRKHPEIKEAAERVIVLMRGIKATDSAQIAAELAKSDEVVGPFVLGCKSGNQRLVAASVQCLQQLVSHQAVSPRSIRATLGTLNAVGHLGTDIQVKVLQMVLPLVTMYDGSVFGETLVEALHLCLALQRSRDLIVNNTAAAILRQVVVAVFDRVVAEDGAHAAGGDHCADSAERDMTRRYAKDAYFVLQDLCLLAAGGDSIFIRVDAVDQGLILDLLESVLANHAAVLARHTAMVQILRERLAPFLVGFFGEKAPFTLAVRCTRIVWLFVRDLHGALAAECEVLLALLARLIDPGAAKPAARRQSISAQHPVALVPSKAAGAGGLPVFYRVLAAEVARLALQDPRLLCGLYAQYDGRGTDGSRVVADLVAAMAKLATEQPELRACNGGGGGGIPAADSTAGAGQGAPPAAADGAADPRAGQLGPHNSSLRAELHRLLDKHDPPSVPETYLVYLALTTVTAVADGLATHTLERCSRTVATAGPDAATGPVLDPARIAGLADDAQAAAAAGLVAGSWPALHAACAFLLAVRLDDALFGQLLGAVRRLAQVCGALGLDEARNAFVLLLCRGCLPQAAVADHERQLQQAPGGAPVPEAGAALPLVTSSLAGVAFGMHARQIECLRAAVGCAQFLGPVLGAMWYPVLVTLQQAEELLYQSQRAQAPDAAGGGSGDSSLSDLQVVRGDCVRLLAFTRVSGADSIAWALRAMCVLGADLSSAPVAAHVAPADEAAMRGMPGVIHRRLSAALSRPTFAIEQLHAFAVRNIGLLVGAEPDSEQAGGAAAWQLVVQHLLETAAHSAAPPAIRTHAGAAAADIVLAAMGVVAQTPEAADDGAGADGAHFAALVRSGDAQVRALAPLLQMMAARSLDVCRLTLDTVHRLLQASGRWIQGAWGVVFDVIHCVFAGAPADARQPGLLVRCAFPCLQLICSDYLEDLPPHCLRRCVESMALFGRQTEDLNIALTAIGQAWALCDFLQGAKAIGGEPPQAELAELASTALAGGKTAAGIADGWWAEELAGLGSPRTRQVLWVLLLRSLADLGRDRRHEVRLGAIQTLFRTLEMHGASFDAWMWDGALWVAVLPLAADALAERARVFGLIQSGQLADLADPQDAAEMASKSGVVVEDPARLHRRQWDETAATALQGAVRIWAAHPAVWGVGHADQAWQLAWVLTHAFLVGDPGPASVLPDTQCALELDTPTGLVDEPVPADASLRTRDSTVTAIDCAAALVSGGGDGDAADAVRWRVGWRAWLAMGAGVCRVPDGAASALNTDSHGSVVVTQDALCAYLQLCPTLVRRLRAARWFSEADCSALLAVVRLALSFVDAPLSGADDAAPTKLQALALDSVMLVAAANDETQPAGDPRLVDLATATVLAISELALLAAAPYALRAEAPPLGEFAVVRRAAAAFSPVARRLDALQGLGGRRPPRPTLVAVGAAALDRLGDLLSAPELPDSALALALRRGVWQDAAVAMGLHLVAPLARQSSSWFVGVVPLAMPRLRDVVGEGEDGRAALAAAWDAAGAVLAAALDGPGLPTGAQIALLDTVAAASLRYVATGGQEQQQPAEVAAYWATLVRIVERAAEPTAEPCVLLGADNGGPDNGAADQESEAPGGACGPQALAMAGCRWLFAMSAQTSQGAAVPAWVSAAAVPAMVRRCRAVVDVYADERALVGRSPMPQAQAALVLLVLQGLAQLECQPGALLLQQPRSDRAGSGAARQVLGGGAAHVFAMYESLLGLLTVPDAAILGAVQRCLRRVSAELFG</sequence>